<reference evidence="9 11" key="1">
    <citation type="journal article" date="2012" name="Nat. Biotechnol.">
        <title>Reference genome sequence of the model plant Setaria.</title>
        <authorList>
            <person name="Bennetzen J.L."/>
            <person name="Schmutz J."/>
            <person name="Wang H."/>
            <person name="Percifield R."/>
            <person name="Hawkins J."/>
            <person name="Pontaroli A.C."/>
            <person name="Estep M."/>
            <person name="Feng L."/>
            <person name="Vaughn J.N."/>
            <person name="Grimwood J."/>
            <person name="Jenkins J."/>
            <person name="Barry K."/>
            <person name="Lindquist E."/>
            <person name="Hellsten U."/>
            <person name="Deshpande S."/>
            <person name="Wang X."/>
            <person name="Wu X."/>
            <person name="Mitros T."/>
            <person name="Triplett J."/>
            <person name="Yang X."/>
            <person name="Ye C.Y."/>
            <person name="Mauro-Herrera M."/>
            <person name="Wang L."/>
            <person name="Li P."/>
            <person name="Sharma M."/>
            <person name="Sharma R."/>
            <person name="Ronald P.C."/>
            <person name="Panaud O."/>
            <person name="Kellogg E.A."/>
            <person name="Brutnell T.P."/>
            <person name="Doust A.N."/>
            <person name="Tuskan G.A."/>
            <person name="Rokhsar D."/>
            <person name="Devos K.M."/>
        </authorList>
    </citation>
    <scope>NUCLEOTIDE SEQUENCE [LARGE SCALE GENOMIC DNA]</scope>
    <source>
        <strain evidence="11">cv. Yugu1</strain>
        <strain evidence="9">Yugu1</strain>
    </source>
</reference>
<dbReference type="GO" id="GO:0033612">
    <property type="term" value="F:receptor serine/threonine kinase binding"/>
    <property type="evidence" value="ECO:0000318"/>
    <property type="project" value="GO_Central"/>
</dbReference>
<sequence length="95" mass="9638">MAKVGVQHQAGVVALLGVLLVLSSALTTAEAGRQLMGRTDGAVVVVTATPTASAAATVKGLRLGKVTREEMEVDDAVGVGESKRRSPGGPDPQHH</sequence>
<evidence type="ECO:0000256" key="8">
    <source>
        <dbReference type="SAM" id="SignalP"/>
    </source>
</evidence>
<reference evidence="9" key="2">
    <citation type="submission" date="2015-07" db="EMBL/GenBank/DDBJ databases">
        <authorList>
            <person name="Noorani M."/>
        </authorList>
    </citation>
    <scope>NUCLEOTIDE SEQUENCE</scope>
    <source>
        <strain evidence="9">Yugu1</strain>
    </source>
</reference>
<dbReference type="GO" id="GO:0005576">
    <property type="term" value="C:extracellular region"/>
    <property type="evidence" value="ECO:0007669"/>
    <property type="project" value="UniProtKB-SubCell"/>
</dbReference>
<keyword evidence="5" id="KW-0325">Glycoprotein</keyword>
<evidence type="ECO:0000256" key="1">
    <source>
        <dbReference type="ARBA" id="ARBA00004613"/>
    </source>
</evidence>
<evidence type="ECO:0000256" key="7">
    <source>
        <dbReference type="SAM" id="MobiDB-lite"/>
    </source>
</evidence>
<evidence type="ECO:0000313" key="11">
    <source>
        <dbReference type="Proteomes" id="UP000004995"/>
    </source>
</evidence>
<dbReference type="HOGENOM" id="CLU_187125_0_0_1"/>
<reference evidence="10" key="3">
    <citation type="submission" date="2018-08" db="UniProtKB">
        <authorList>
            <consortium name="EnsemblPlants"/>
        </authorList>
    </citation>
    <scope>IDENTIFICATION</scope>
    <source>
        <strain evidence="10">Yugu1</strain>
    </source>
</reference>
<name>K3ZB62_SETIT</name>
<evidence type="ECO:0000256" key="2">
    <source>
        <dbReference type="ARBA" id="ARBA00005416"/>
    </source>
</evidence>
<evidence type="ECO:0000256" key="3">
    <source>
        <dbReference type="ARBA" id="ARBA00022525"/>
    </source>
</evidence>
<dbReference type="PANTHER" id="PTHR33869">
    <property type="entry name" value="CLAVATA3/ESR (CLE)-RELATED PROTEIN 3"/>
    <property type="match status" value="1"/>
</dbReference>
<keyword evidence="3" id="KW-0964">Secreted</keyword>
<accession>K3ZB62</accession>
<dbReference type="InterPro" id="IPR039616">
    <property type="entry name" value="CLE1-4"/>
</dbReference>
<protein>
    <submittedName>
        <fullName evidence="9 10">Uncharacterized protein</fullName>
    </submittedName>
</protein>
<keyword evidence="6" id="KW-0379">Hydroxylation</keyword>
<dbReference type="Gramene" id="KQL14339">
    <property type="protein sequence ID" value="KQL14339"/>
    <property type="gene ID" value="SETIT_023783mg"/>
</dbReference>
<keyword evidence="11" id="KW-1185">Reference proteome</keyword>
<feature type="signal peptide" evidence="8">
    <location>
        <begin position="1"/>
        <end position="31"/>
    </location>
</feature>
<comment type="subcellular location">
    <subcellularLocation>
        <location evidence="1">Secreted</location>
    </subcellularLocation>
</comment>
<evidence type="ECO:0000313" key="10">
    <source>
        <dbReference type="EnsemblPlants" id="KQL14339"/>
    </source>
</evidence>
<gene>
    <name evidence="9" type="ORF">SETIT_3G148000v2</name>
</gene>
<feature type="region of interest" description="Disordered" evidence="7">
    <location>
        <begin position="72"/>
        <end position="95"/>
    </location>
</feature>
<evidence type="ECO:0000256" key="4">
    <source>
        <dbReference type="ARBA" id="ARBA00022729"/>
    </source>
</evidence>
<dbReference type="FunCoup" id="K3ZB62">
    <property type="interactions" value="2"/>
</dbReference>
<dbReference type="EMBL" id="AGNK02001555">
    <property type="status" value="NOT_ANNOTATED_CDS"/>
    <property type="molecule type" value="Genomic_DNA"/>
</dbReference>
<proteinExistence type="inferred from homology"/>
<evidence type="ECO:0000256" key="6">
    <source>
        <dbReference type="ARBA" id="ARBA00023278"/>
    </source>
</evidence>
<organism evidence="10 11">
    <name type="scientific">Setaria italica</name>
    <name type="common">Foxtail millet</name>
    <name type="synonym">Panicum italicum</name>
    <dbReference type="NCBI Taxonomy" id="4555"/>
    <lineage>
        <taxon>Eukaryota</taxon>
        <taxon>Viridiplantae</taxon>
        <taxon>Streptophyta</taxon>
        <taxon>Embryophyta</taxon>
        <taxon>Tracheophyta</taxon>
        <taxon>Spermatophyta</taxon>
        <taxon>Magnoliopsida</taxon>
        <taxon>Liliopsida</taxon>
        <taxon>Poales</taxon>
        <taxon>Poaceae</taxon>
        <taxon>PACMAD clade</taxon>
        <taxon>Panicoideae</taxon>
        <taxon>Panicodae</taxon>
        <taxon>Paniceae</taxon>
        <taxon>Cenchrinae</taxon>
        <taxon>Setaria</taxon>
    </lineage>
</organism>
<dbReference type="Proteomes" id="UP000004995">
    <property type="component" value="Unassembled WGS sequence"/>
</dbReference>
<evidence type="ECO:0000313" key="9">
    <source>
        <dbReference type="EMBL" id="RCV16563.1"/>
    </source>
</evidence>
<dbReference type="EMBL" id="CM003530">
    <property type="protein sequence ID" value="RCV16563.1"/>
    <property type="molecule type" value="Genomic_DNA"/>
</dbReference>
<feature type="chain" id="PRO_5010127558" evidence="8">
    <location>
        <begin position="32"/>
        <end position="95"/>
    </location>
</feature>
<comment type="similarity">
    <text evidence="2">Belongs to the CLV3/ESR signal peptide family.</text>
</comment>
<dbReference type="OMA" id="EMETSMT"/>
<dbReference type="PANTHER" id="PTHR33869:SF5">
    <property type="entry name" value="CLAVATA3_ESR (CLE)-RELATED PROTEIN 4"/>
    <property type="match status" value="1"/>
</dbReference>
<dbReference type="OrthoDB" id="686857at2759"/>
<evidence type="ECO:0000256" key="5">
    <source>
        <dbReference type="ARBA" id="ARBA00023180"/>
    </source>
</evidence>
<dbReference type="AlphaFoldDB" id="K3ZB62"/>
<dbReference type="EnsemblPlants" id="KQL14339">
    <property type="protein sequence ID" value="KQL14339"/>
    <property type="gene ID" value="SETIT_023783mg"/>
</dbReference>
<keyword evidence="4 8" id="KW-0732">Signal</keyword>